<keyword evidence="5 9" id="KW-0067">ATP-binding</keyword>
<feature type="active site" description="Nucleophile" evidence="9">
    <location>
        <position position="113"/>
    </location>
</feature>
<dbReference type="Gene3D" id="3.40.50.620">
    <property type="entry name" value="HUPs"/>
    <property type="match status" value="1"/>
</dbReference>
<evidence type="ECO:0000256" key="2">
    <source>
        <dbReference type="ARBA" id="ARBA00022679"/>
    </source>
</evidence>
<evidence type="ECO:0000256" key="1">
    <source>
        <dbReference type="ARBA" id="ARBA00022555"/>
    </source>
</evidence>
<evidence type="ECO:0000256" key="9">
    <source>
        <dbReference type="HAMAP-Rule" id="MF_00144"/>
    </source>
</evidence>
<dbReference type="STRING" id="991905.SL003B_1137"/>
<dbReference type="Gene3D" id="2.40.30.10">
    <property type="entry name" value="Translation factors"/>
    <property type="match status" value="1"/>
</dbReference>
<name>F2IZK9_POLGS</name>
<feature type="domain" description="tRNA-specific 2-thiouridylase MnmA-like central" evidence="11">
    <location>
        <begin position="228"/>
        <end position="281"/>
    </location>
</feature>
<proteinExistence type="inferred from homology"/>
<dbReference type="KEGG" id="pgv:SL003B_1137"/>
<feature type="domain" description="tRNA-specific 2-thiouridylase MnmA-like C-terminal" evidence="10">
    <location>
        <begin position="289"/>
        <end position="370"/>
    </location>
</feature>
<keyword evidence="4 9" id="KW-0547">Nucleotide-binding</keyword>
<evidence type="ECO:0000256" key="5">
    <source>
        <dbReference type="ARBA" id="ARBA00022840"/>
    </source>
</evidence>
<keyword evidence="2 9" id="KW-0808">Transferase</keyword>
<dbReference type="InterPro" id="IPR004506">
    <property type="entry name" value="MnmA-like"/>
</dbReference>
<dbReference type="Pfam" id="PF03054">
    <property type="entry name" value="tRNA_Me_trans"/>
    <property type="match status" value="1"/>
</dbReference>
<gene>
    <name evidence="9 12" type="primary">mnmA</name>
    <name evidence="12" type="ordered locus">SL003B_1137</name>
</gene>
<dbReference type="GO" id="GO:0002143">
    <property type="term" value="P:tRNA wobble position uridine thiolation"/>
    <property type="evidence" value="ECO:0007669"/>
    <property type="project" value="TreeGrafter"/>
</dbReference>
<dbReference type="OrthoDB" id="9800696at2"/>
<dbReference type="Pfam" id="PF20258">
    <property type="entry name" value="tRNA_Me_trans_C"/>
    <property type="match status" value="1"/>
</dbReference>
<dbReference type="SUPFAM" id="SSF52402">
    <property type="entry name" value="Adenine nucleotide alpha hydrolases-like"/>
    <property type="match status" value="1"/>
</dbReference>
<dbReference type="GO" id="GO:0005737">
    <property type="term" value="C:cytoplasm"/>
    <property type="evidence" value="ECO:0007669"/>
    <property type="project" value="UniProtKB-SubCell"/>
</dbReference>
<dbReference type="GO" id="GO:0103016">
    <property type="term" value="F:tRNA-uridine 2-sulfurtransferase activity"/>
    <property type="evidence" value="ECO:0007669"/>
    <property type="project" value="UniProtKB-EC"/>
</dbReference>
<dbReference type="PANTHER" id="PTHR11933:SF5">
    <property type="entry name" value="MITOCHONDRIAL TRNA-SPECIFIC 2-THIOURIDYLASE 1"/>
    <property type="match status" value="1"/>
</dbReference>
<keyword evidence="7" id="KW-1015">Disulfide bond</keyword>
<dbReference type="Gene3D" id="2.30.30.280">
    <property type="entry name" value="Adenine nucleotide alpha hydrolases-like domains"/>
    <property type="match status" value="1"/>
</dbReference>
<dbReference type="CDD" id="cd01998">
    <property type="entry name" value="MnmA_TRMU-like"/>
    <property type="match status" value="1"/>
</dbReference>
<feature type="site" description="Interaction with tRNA" evidence="9">
    <location>
        <position position="138"/>
    </location>
</feature>
<evidence type="ECO:0000256" key="4">
    <source>
        <dbReference type="ARBA" id="ARBA00022741"/>
    </source>
</evidence>
<dbReference type="FunFam" id="2.30.30.280:FF:000001">
    <property type="entry name" value="tRNA-specific 2-thiouridylase MnmA"/>
    <property type="match status" value="1"/>
</dbReference>
<protein>
    <recommendedName>
        <fullName evidence="9">tRNA-specific 2-thiouridylase MnmA</fullName>
        <ecNumber evidence="9">2.8.1.13</ecNumber>
    </recommendedName>
</protein>
<dbReference type="Proteomes" id="UP000008130">
    <property type="component" value="Chromosome"/>
</dbReference>
<dbReference type="Pfam" id="PF20259">
    <property type="entry name" value="tRNA_Me_trans_M"/>
    <property type="match status" value="1"/>
</dbReference>
<dbReference type="InterPro" id="IPR046885">
    <property type="entry name" value="MnmA-like_C"/>
</dbReference>
<dbReference type="RefSeq" id="WP_013651883.1">
    <property type="nucleotide sequence ID" value="NC_015259.1"/>
</dbReference>
<evidence type="ECO:0000259" key="11">
    <source>
        <dbReference type="Pfam" id="PF20259"/>
    </source>
</evidence>
<feature type="binding site" evidence="9">
    <location>
        <begin position="19"/>
        <end position="26"/>
    </location>
    <ligand>
        <name>ATP</name>
        <dbReference type="ChEBI" id="CHEBI:30616"/>
    </ligand>
</feature>
<dbReference type="GO" id="GO:0005524">
    <property type="term" value="F:ATP binding"/>
    <property type="evidence" value="ECO:0007669"/>
    <property type="project" value="UniProtKB-KW"/>
</dbReference>
<comment type="caution">
    <text evidence="9">Lacks conserved residue(s) required for the propagation of feature annotation.</text>
</comment>
<comment type="similarity">
    <text evidence="9">Belongs to the MnmA/TRMU family.</text>
</comment>
<keyword evidence="6 9" id="KW-0694">RNA-binding</keyword>
<dbReference type="GO" id="GO:0008168">
    <property type="term" value="F:methyltransferase activity"/>
    <property type="evidence" value="ECO:0007669"/>
    <property type="project" value="UniProtKB-KW"/>
</dbReference>
<evidence type="ECO:0000313" key="13">
    <source>
        <dbReference type="Proteomes" id="UP000008130"/>
    </source>
</evidence>
<keyword evidence="12" id="KW-0489">Methyltransferase</keyword>
<keyword evidence="13" id="KW-1185">Reference proteome</keyword>
<keyword evidence="1 9" id="KW-0820">tRNA-binding</keyword>
<evidence type="ECO:0000259" key="10">
    <source>
        <dbReference type="Pfam" id="PF20258"/>
    </source>
</evidence>
<dbReference type="InterPro" id="IPR014729">
    <property type="entry name" value="Rossmann-like_a/b/a_fold"/>
</dbReference>
<feature type="active site" description="Cysteine persulfide intermediate" evidence="9">
    <location>
        <position position="209"/>
    </location>
</feature>
<evidence type="ECO:0000256" key="8">
    <source>
        <dbReference type="ARBA" id="ARBA00051542"/>
    </source>
</evidence>
<dbReference type="HOGENOM" id="CLU_035188_0_1_5"/>
<dbReference type="NCBIfam" id="TIGR00420">
    <property type="entry name" value="trmU"/>
    <property type="match status" value="1"/>
</dbReference>
<comment type="function">
    <text evidence="9">Catalyzes the 2-thiolation of uridine at the wobble position (U34) of tRNA, leading to the formation of s(2)U34.</text>
</comment>
<dbReference type="HAMAP" id="MF_00144">
    <property type="entry name" value="tRNA_thiouridyl_MnmA"/>
    <property type="match status" value="1"/>
</dbReference>
<organism evidence="12 13">
    <name type="scientific">Polymorphum gilvum (strain LMG 25793 / CGMCC 1.9160 / SL003B-26A1)</name>
    <dbReference type="NCBI Taxonomy" id="991905"/>
    <lineage>
        <taxon>Bacteria</taxon>
        <taxon>Pseudomonadati</taxon>
        <taxon>Pseudomonadota</taxon>
        <taxon>Alphaproteobacteria</taxon>
        <taxon>Rhodobacterales</taxon>
        <taxon>Paracoccaceae</taxon>
        <taxon>Polymorphum</taxon>
    </lineage>
</organism>
<dbReference type="EC" id="2.8.1.13" evidence="9"/>
<dbReference type="GO" id="GO:0000049">
    <property type="term" value="F:tRNA binding"/>
    <property type="evidence" value="ECO:0007669"/>
    <property type="project" value="UniProtKB-KW"/>
</dbReference>
<feature type="binding site" evidence="9">
    <location>
        <position position="45"/>
    </location>
    <ligand>
        <name>ATP</name>
        <dbReference type="ChEBI" id="CHEBI:30616"/>
    </ligand>
</feature>
<dbReference type="eggNOG" id="COG0482">
    <property type="taxonomic scope" value="Bacteria"/>
</dbReference>
<evidence type="ECO:0000256" key="6">
    <source>
        <dbReference type="ARBA" id="ARBA00022884"/>
    </source>
</evidence>
<dbReference type="GO" id="GO:0032259">
    <property type="term" value="P:methylation"/>
    <property type="evidence" value="ECO:0007669"/>
    <property type="project" value="UniProtKB-KW"/>
</dbReference>
<feature type="region of interest" description="Interaction with tRNA" evidence="9">
    <location>
        <begin position="159"/>
        <end position="161"/>
    </location>
</feature>
<dbReference type="InterPro" id="IPR023382">
    <property type="entry name" value="MnmA-like_central_sf"/>
</dbReference>
<reference evidence="12 13" key="1">
    <citation type="journal article" date="2011" name="J. Bacteriol.">
        <title>Complete genome sequence of Polymorphum gilvum SL003B-26A1T, a crude oil-degrading bacterium from oil-polluted saline soil.</title>
        <authorList>
            <person name="Li S.G."/>
            <person name="Tang Y.Q."/>
            <person name="Nie Y."/>
            <person name="Cai M."/>
            <person name="Wu X.L."/>
        </authorList>
    </citation>
    <scope>NUCLEOTIDE SEQUENCE [LARGE SCALE GENOMIC DNA]</scope>
    <source>
        <strain evidence="13">LMG 25793 / CGMCC 1.9160 / SL003B-26A1</strain>
    </source>
</reference>
<dbReference type="EMBL" id="CP002568">
    <property type="protein sequence ID" value="ADZ69566.1"/>
    <property type="molecule type" value="Genomic_DNA"/>
</dbReference>
<evidence type="ECO:0000256" key="3">
    <source>
        <dbReference type="ARBA" id="ARBA00022694"/>
    </source>
</evidence>
<dbReference type="PANTHER" id="PTHR11933">
    <property type="entry name" value="TRNA 5-METHYLAMINOMETHYL-2-THIOURIDYLATE -METHYLTRANSFERASE"/>
    <property type="match status" value="1"/>
</dbReference>
<comment type="catalytic activity">
    <reaction evidence="8 9">
        <text>S-sulfanyl-L-cysteinyl-[protein] + uridine(34) in tRNA + AH2 + ATP = 2-thiouridine(34) in tRNA + L-cysteinyl-[protein] + A + AMP + diphosphate + H(+)</text>
        <dbReference type="Rhea" id="RHEA:47032"/>
        <dbReference type="Rhea" id="RHEA-COMP:10131"/>
        <dbReference type="Rhea" id="RHEA-COMP:11726"/>
        <dbReference type="Rhea" id="RHEA-COMP:11727"/>
        <dbReference type="Rhea" id="RHEA-COMP:11728"/>
        <dbReference type="ChEBI" id="CHEBI:13193"/>
        <dbReference type="ChEBI" id="CHEBI:15378"/>
        <dbReference type="ChEBI" id="CHEBI:17499"/>
        <dbReference type="ChEBI" id="CHEBI:29950"/>
        <dbReference type="ChEBI" id="CHEBI:30616"/>
        <dbReference type="ChEBI" id="CHEBI:33019"/>
        <dbReference type="ChEBI" id="CHEBI:61963"/>
        <dbReference type="ChEBI" id="CHEBI:65315"/>
        <dbReference type="ChEBI" id="CHEBI:87170"/>
        <dbReference type="ChEBI" id="CHEBI:456215"/>
        <dbReference type="EC" id="2.8.1.13"/>
    </reaction>
</comment>
<dbReference type="FunFam" id="3.40.50.620:FF:000115">
    <property type="entry name" value="tRNA-specific 2-thiouridylase MnmA"/>
    <property type="match status" value="1"/>
</dbReference>
<dbReference type="AlphaFoldDB" id="F2IZK9"/>
<evidence type="ECO:0000313" key="12">
    <source>
        <dbReference type="EMBL" id="ADZ69566.1"/>
    </source>
</evidence>
<keyword evidence="9" id="KW-0963">Cytoplasm</keyword>
<sequence>MLNSLDLPRRPQDTRVVVAMSGGVDSSVVAGLMKQEGYDVVGVTLQLYDHGAAVQRAGACCAGQDIHDARRVAERLGIPHYVLDYERRFKEAVIDRFAESYMAGETPIPCVACNQTVKFSDLLETARTLGADVLATGHYVRSAPAGNRRALYRPADLDRDQSYFLFATTQEQLDFLRFPLGGRPKAEVRALARRFGLAVADKQDSQDICFVPKGRYADVIARLRPDAAEPGDIVHVDGRVLGRHDGIIHYTVGQRRGLGIAAGEPLYVVRLDAAARRVVVGPRDALATRRLSLRDLNWLGAEPLDPGAPVALFAKVRSTRPPVPAVLTRHADGAIEVELADGETGVAPGQACVFYDADGAEARVLGGGWIARAVPVSPGALPDTVVSPCAAAG</sequence>
<dbReference type="InterPro" id="IPR046884">
    <property type="entry name" value="MnmA-like_central"/>
</dbReference>
<accession>F2IZK9</accession>
<comment type="subcellular location">
    <subcellularLocation>
        <location evidence="9">Cytoplasm</location>
    </subcellularLocation>
</comment>
<feature type="site" description="Interaction with tRNA" evidence="9">
    <location>
        <position position="350"/>
    </location>
</feature>
<dbReference type="PATRIC" id="fig|991905.3.peg.1159"/>
<keyword evidence="3 9" id="KW-0819">tRNA processing</keyword>
<dbReference type="NCBIfam" id="NF001138">
    <property type="entry name" value="PRK00143.1"/>
    <property type="match status" value="1"/>
</dbReference>
<evidence type="ECO:0000256" key="7">
    <source>
        <dbReference type="ARBA" id="ARBA00023157"/>
    </source>
</evidence>
<feature type="binding site" evidence="9">
    <location>
        <position position="137"/>
    </location>
    <ligand>
        <name>ATP</name>
        <dbReference type="ChEBI" id="CHEBI:30616"/>
    </ligand>
</feature>